<proteinExistence type="predicted"/>
<evidence type="ECO:0000313" key="1">
    <source>
        <dbReference type="EMBL" id="ETX06960.1"/>
    </source>
</evidence>
<dbReference type="AlphaFoldDB" id="W4M9V7"/>
<dbReference type="EMBL" id="AZHX01000561">
    <property type="protein sequence ID" value="ETX06960.1"/>
    <property type="molecule type" value="Genomic_DNA"/>
</dbReference>
<dbReference type="Proteomes" id="UP000019140">
    <property type="component" value="Unassembled WGS sequence"/>
</dbReference>
<evidence type="ECO:0000313" key="2">
    <source>
        <dbReference type="Proteomes" id="UP000019140"/>
    </source>
</evidence>
<name>W4M9V7_9BACT</name>
<sequence length="47" mass="5238">MTSDLSYVPNPYIARLNTEHLMGRPVWVESESKAESATLGVPVTYQV</sequence>
<reference evidence="1 2" key="1">
    <citation type="journal article" date="2014" name="Nature">
        <title>An environmental bacterial taxon with a large and distinct metabolic repertoire.</title>
        <authorList>
            <person name="Wilson M.C."/>
            <person name="Mori T."/>
            <person name="Ruckert C."/>
            <person name="Uria A.R."/>
            <person name="Helf M.J."/>
            <person name="Takada K."/>
            <person name="Gernert C."/>
            <person name="Steffens U.A."/>
            <person name="Heycke N."/>
            <person name="Schmitt S."/>
            <person name="Rinke C."/>
            <person name="Helfrich E.J."/>
            <person name="Brachmann A.O."/>
            <person name="Gurgui C."/>
            <person name="Wakimoto T."/>
            <person name="Kracht M."/>
            <person name="Crusemann M."/>
            <person name="Hentschel U."/>
            <person name="Abe I."/>
            <person name="Matsunaga S."/>
            <person name="Kalinowski J."/>
            <person name="Takeyama H."/>
            <person name="Piel J."/>
        </authorList>
    </citation>
    <scope>NUCLEOTIDE SEQUENCE [LARGE SCALE GENOMIC DNA]</scope>
    <source>
        <strain evidence="2">TSY2</strain>
    </source>
</reference>
<gene>
    <name evidence="1" type="ORF">ETSY2_14005</name>
</gene>
<comment type="caution">
    <text evidence="1">The sequence shown here is derived from an EMBL/GenBank/DDBJ whole genome shotgun (WGS) entry which is preliminary data.</text>
</comment>
<organism evidence="1 2">
    <name type="scientific">Candidatus Entotheonella gemina</name>
    <dbReference type="NCBI Taxonomy" id="1429439"/>
    <lineage>
        <taxon>Bacteria</taxon>
        <taxon>Pseudomonadati</taxon>
        <taxon>Nitrospinota/Tectimicrobiota group</taxon>
        <taxon>Candidatus Tectimicrobiota</taxon>
        <taxon>Candidatus Entotheonellia</taxon>
        <taxon>Candidatus Entotheonellales</taxon>
        <taxon>Candidatus Entotheonellaceae</taxon>
        <taxon>Candidatus Entotheonella</taxon>
    </lineage>
</organism>
<protein>
    <submittedName>
        <fullName evidence="1">Uncharacterized protein</fullName>
    </submittedName>
</protein>
<dbReference type="HOGENOM" id="CLU_3165876_0_0_7"/>
<accession>W4M9V7</accession>
<keyword evidence="2" id="KW-1185">Reference proteome</keyword>